<keyword evidence="5" id="KW-0547">Nucleotide-binding</keyword>
<dbReference type="InterPro" id="IPR014445">
    <property type="entry name" value="Gln-dep_NAD_synthase"/>
</dbReference>
<dbReference type="PANTHER" id="PTHR23090">
    <property type="entry name" value="NH 3 /GLUTAMINE-DEPENDENT NAD + SYNTHETASE"/>
    <property type="match status" value="1"/>
</dbReference>
<evidence type="ECO:0000256" key="4">
    <source>
        <dbReference type="ARBA" id="ARBA00022598"/>
    </source>
</evidence>
<dbReference type="SUPFAM" id="SSF56317">
    <property type="entry name" value="Carbon-nitrogen hydrolase"/>
    <property type="match status" value="1"/>
</dbReference>
<dbReference type="InterPro" id="IPR000132">
    <property type="entry name" value="Nitrilase/CN_hydratase_CS"/>
</dbReference>
<dbReference type="Pfam" id="PF00795">
    <property type="entry name" value="CN_hydrolase"/>
    <property type="match status" value="1"/>
</dbReference>
<dbReference type="GO" id="GO:0009435">
    <property type="term" value="P:NAD+ biosynthetic process"/>
    <property type="evidence" value="ECO:0007669"/>
    <property type="project" value="UniProtKB-UniPathway"/>
</dbReference>
<dbReference type="InterPro" id="IPR014729">
    <property type="entry name" value="Rossmann-like_a/b/a_fold"/>
</dbReference>
<dbReference type="EC" id="6.3.5.1" evidence="3"/>
<dbReference type="CDD" id="cd00553">
    <property type="entry name" value="NAD_synthase"/>
    <property type="match status" value="1"/>
</dbReference>
<evidence type="ECO:0000256" key="3">
    <source>
        <dbReference type="ARBA" id="ARBA00012743"/>
    </source>
</evidence>
<dbReference type="NCBIfam" id="TIGR00552">
    <property type="entry name" value="nadE"/>
    <property type="match status" value="1"/>
</dbReference>
<proteinExistence type="inferred from homology"/>
<dbReference type="FunFam" id="3.40.50.620:FF:000106">
    <property type="entry name" value="Glutamine-dependent NAD(+) synthetase"/>
    <property type="match status" value="1"/>
</dbReference>
<protein>
    <recommendedName>
        <fullName evidence="3">NAD(+) synthase (glutamine-hydrolyzing)</fullName>
        <ecNumber evidence="3">6.3.5.1</ecNumber>
    </recommendedName>
</protein>
<dbReference type="GO" id="GO:0005524">
    <property type="term" value="F:ATP binding"/>
    <property type="evidence" value="ECO:0007669"/>
    <property type="project" value="UniProtKB-KW"/>
</dbReference>
<dbReference type="CDD" id="cd07570">
    <property type="entry name" value="GAT_Gln-NAD-synth"/>
    <property type="match status" value="1"/>
</dbReference>
<dbReference type="InterPro" id="IPR003010">
    <property type="entry name" value="C-N_Hydrolase"/>
</dbReference>
<evidence type="ECO:0000256" key="1">
    <source>
        <dbReference type="ARBA" id="ARBA00005188"/>
    </source>
</evidence>
<dbReference type="Gene3D" id="3.40.50.620">
    <property type="entry name" value="HUPs"/>
    <property type="match status" value="1"/>
</dbReference>
<comment type="caution">
    <text evidence="9">The sequence shown here is derived from an EMBL/GenBank/DDBJ whole genome shotgun (WGS) entry which is preliminary data.</text>
</comment>
<dbReference type="InterPro" id="IPR036526">
    <property type="entry name" value="C-N_Hydrolase_sf"/>
</dbReference>
<organism evidence="9">
    <name type="scientific">bioreactor metagenome</name>
    <dbReference type="NCBI Taxonomy" id="1076179"/>
    <lineage>
        <taxon>unclassified sequences</taxon>
        <taxon>metagenomes</taxon>
        <taxon>ecological metagenomes</taxon>
    </lineage>
</organism>
<dbReference type="Pfam" id="PF02540">
    <property type="entry name" value="NAD_synthase"/>
    <property type="match status" value="1"/>
</dbReference>
<dbReference type="HAMAP" id="MF_02090">
    <property type="entry name" value="NadE_glutamine_dep"/>
    <property type="match status" value="1"/>
</dbReference>
<dbReference type="PIRSF" id="PIRSF006630">
    <property type="entry name" value="NADS_GAT"/>
    <property type="match status" value="1"/>
</dbReference>
<keyword evidence="4 9" id="KW-0436">Ligase</keyword>
<dbReference type="InterPro" id="IPR003694">
    <property type="entry name" value="NAD_synthase"/>
</dbReference>
<evidence type="ECO:0000259" key="8">
    <source>
        <dbReference type="PROSITE" id="PS50263"/>
    </source>
</evidence>
<dbReference type="GO" id="GO:0000257">
    <property type="term" value="F:nitrilase activity"/>
    <property type="evidence" value="ECO:0007669"/>
    <property type="project" value="UniProtKB-ARBA"/>
</dbReference>
<dbReference type="NCBIfam" id="NF010588">
    <property type="entry name" value="PRK13981.1"/>
    <property type="match status" value="1"/>
</dbReference>
<evidence type="ECO:0000256" key="2">
    <source>
        <dbReference type="ARBA" id="ARBA00007145"/>
    </source>
</evidence>
<keyword evidence="6" id="KW-0067">ATP-binding</keyword>
<keyword evidence="7" id="KW-0520">NAD</keyword>
<evidence type="ECO:0000256" key="6">
    <source>
        <dbReference type="ARBA" id="ARBA00022840"/>
    </source>
</evidence>
<dbReference type="AlphaFoldDB" id="A0A644TD32"/>
<dbReference type="PROSITE" id="PS00920">
    <property type="entry name" value="NITRIL_CHT_1"/>
    <property type="match status" value="1"/>
</dbReference>
<name>A0A644TD32_9ZZZZ</name>
<dbReference type="EMBL" id="VSSQ01000026">
    <property type="protein sequence ID" value="MPL64780.1"/>
    <property type="molecule type" value="Genomic_DNA"/>
</dbReference>
<dbReference type="GO" id="GO:0005737">
    <property type="term" value="C:cytoplasm"/>
    <property type="evidence" value="ECO:0007669"/>
    <property type="project" value="InterPro"/>
</dbReference>
<sequence length="583" mass="64008">MGYNSLYQTLFFIYEGSMGKLRLAMAQIDSVVGDLAGNTACIIRHIQEARSLGADIIVFPELAICGYPPEDLLHKPRFVEGNLHSLDSVIKASEGITVIVGYVDSHNGLHNSAAIIHNASLIDSYHKIFLPNYGVFDENRYFLPGNRCPVYTICGLRVGVNICEDIWFASGPSTAQSNKGAELIINISASPYHFGKRNQREKMLSDRARENRVYIAYTNMVGGQDELVFDGASNVFDYNGNLVLRGKQFQEDLLVLDLDIPALTRQGDMSTEIPDSIFVSASGLSEPKLPLENSASVPLDADAEVYQALLLGTKDYINKNGFKKVVIGLSGGIDSSLVAAIATDALGADNVVGVIMPSRYSSAGSISDSLRLAENLGIKTLQIPIDPIFKSFLSTLSEVFAGTETDTTEENIQARIRGNLLMALSNKFHWLVLNTSNKSETAIGYSTLYGDMAGGFAIIKDVPKVLVYRLAHNRNKSAGFELIPHNVLTKPPSAELKPNQLDTDSLPPYELLDPILEAYVEQDKSIDQIVALGFEESIVKRVVKMVDRSEYKRRQAPPGIKITPKAFGRDRRLPITNRYNHVG</sequence>
<dbReference type="PANTHER" id="PTHR23090:SF9">
    <property type="entry name" value="GLUTAMINE-DEPENDENT NAD(+) SYNTHETASE"/>
    <property type="match status" value="1"/>
</dbReference>
<accession>A0A644TD32</accession>
<dbReference type="PROSITE" id="PS50263">
    <property type="entry name" value="CN_HYDROLASE"/>
    <property type="match status" value="1"/>
</dbReference>
<dbReference type="Gene3D" id="3.60.110.10">
    <property type="entry name" value="Carbon-nitrogen hydrolase"/>
    <property type="match status" value="1"/>
</dbReference>
<comment type="pathway">
    <text evidence="1">Cofactor biosynthesis; NAD(+) biosynthesis; NAD(+) from deamido-NAD(+) (L-Gln route): step 1/1.</text>
</comment>
<evidence type="ECO:0000256" key="5">
    <source>
        <dbReference type="ARBA" id="ARBA00022741"/>
    </source>
</evidence>
<comment type="similarity">
    <text evidence="2">In the C-terminal section; belongs to the NAD synthetase family.</text>
</comment>
<dbReference type="GO" id="GO:0004359">
    <property type="term" value="F:glutaminase activity"/>
    <property type="evidence" value="ECO:0007669"/>
    <property type="project" value="InterPro"/>
</dbReference>
<gene>
    <name evidence="9" type="primary">nadE_4</name>
    <name evidence="9" type="ORF">SDC9_10441</name>
</gene>
<reference evidence="9" key="1">
    <citation type="submission" date="2019-08" db="EMBL/GenBank/DDBJ databases">
        <authorList>
            <person name="Kucharzyk K."/>
            <person name="Murdoch R.W."/>
            <person name="Higgins S."/>
            <person name="Loffler F."/>
        </authorList>
    </citation>
    <scope>NUCLEOTIDE SEQUENCE</scope>
</reference>
<dbReference type="GO" id="GO:0003952">
    <property type="term" value="F:NAD+ synthase (glutamine-hydrolyzing) activity"/>
    <property type="evidence" value="ECO:0007669"/>
    <property type="project" value="UniProtKB-EC"/>
</dbReference>
<evidence type="ECO:0000313" key="9">
    <source>
        <dbReference type="EMBL" id="MPL64780.1"/>
    </source>
</evidence>
<dbReference type="UniPathway" id="UPA00253">
    <property type="reaction ID" value="UER00334"/>
</dbReference>
<feature type="domain" description="CN hydrolase" evidence="8">
    <location>
        <begin position="21"/>
        <end position="260"/>
    </location>
</feature>
<dbReference type="SUPFAM" id="SSF52402">
    <property type="entry name" value="Adenine nucleotide alpha hydrolases-like"/>
    <property type="match status" value="1"/>
</dbReference>
<evidence type="ECO:0000256" key="7">
    <source>
        <dbReference type="ARBA" id="ARBA00023027"/>
    </source>
</evidence>
<dbReference type="InterPro" id="IPR022310">
    <property type="entry name" value="NAD/GMP_synthase"/>
</dbReference>